<dbReference type="AlphaFoldDB" id="A0A1Q3FI49"/>
<dbReference type="PANTHER" id="PTHR45011:SF1">
    <property type="entry name" value="DAP3-BINDING CELL DEATH ENHANCER 1"/>
    <property type="match status" value="1"/>
</dbReference>
<organism evidence="2">
    <name type="scientific">Culex tarsalis</name>
    <name type="common">Encephalitis mosquito</name>
    <dbReference type="NCBI Taxonomy" id="7177"/>
    <lineage>
        <taxon>Eukaryota</taxon>
        <taxon>Metazoa</taxon>
        <taxon>Ecdysozoa</taxon>
        <taxon>Arthropoda</taxon>
        <taxon>Hexapoda</taxon>
        <taxon>Insecta</taxon>
        <taxon>Pterygota</taxon>
        <taxon>Neoptera</taxon>
        <taxon>Endopterygota</taxon>
        <taxon>Diptera</taxon>
        <taxon>Nematocera</taxon>
        <taxon>Culicoidea</taxon>
        <taxon>Culicidae</taxon>
        <taxon>Culicinae</taxon>
        <taxon>Culicini</taxon>
        <taxon>Culex</taxon>
        <taxon>Culex</taxon>
    </lineage>
</organism>
<dbReference type="Gene3D" id="1.25.40.10">
    <property type="entry name" value="Tetratricopeptide repeat domain"/>
    <property type="match status" value="1"/>
</dbReference>
<dbReference type="SMART" id="SM00671">
    <property type="entry name" value="SEL1"/>
    <property type="match status" value="3"/>
</dbReference>
<protein>
    <submittedName>
        <fullName evidence="2">Uncharacterized protein</fullName>
    </submittedName>
</protein>
<dbReference type="EMBL" id="GFDL01007815">
    <property type="protein sequence ID" value="JAV27230.1"/>
    <property type="molecule type" value="Transcribed_RNA"/>
</dbReference>
<accession>A0A1Q3FI49</accession>
<dbReference type="InterPro" id="IPR011990">
    <property type="entry name" value="TPR-like_helical_dom_sf"/>
</dbReference>
<dbReference type="Pfam" id="PF08238">
    <property type="entry name" value="Sel1"/>
    <property type="match status" value="2"/>
</dbReference>
<dbReference type="InterPro" id="IPR006597">
    <property type="entry name" value="Sel1-like"/>
</dbReference>
<name>A0A1Q3FI49_CULTA</name>
<evidence type="ECO:0000313" key="2">
    <source>
        <dbReference type="EMBL" id="JAV27230.1"/>
    </source>
</evidence>
<dbReference type="InterPro" id="IPR052748">
    <property type="entry name" value="ISR_Activator"/>
</dbReference>
<sequence>MWKYVSRRIRDVCDRTYNVLDVGRRPFQRGGERFCAENFSDDGAGAGAGAAGKDAGGHGDAKGPSCCSVLSLVVPRKRLGVTTGRNTGSSGSDGGGEGFRRKDYCPPPQQHSWVGAITWTSAIICGWYTSQLICLYRRNHKWEGPKCLPFLISSAHRLPRNFPHCFLKEGSVGYDVTEEQKQKSQESNPQQKVTFFGVPVPTSKLSRLGEFDFERFSEVIRVVNHEEEPAKKVRYGVQVANERDAPKPEPQSPTVESAMENLMAVIGEIEYQLGVQNLEVGDYATAVSHLKLGTSHQHAGAAFNLGICFEQGFGVKKNARVAMECFHLASTLGHPQAMYNLGVYYARGLGGLRRSRSMAKKYFTAAADLGLQQAIVALGPSYRTGRRDSMGSSSSSSSSVGSPSTFAVPFDFKLNYDELEQYGFLGAGDGFGKIVVEPPIDQRQQHPELRLVSAMA</sequence>
<dbReference type="SUPFAM" id="SSF81901">
    <property type="entry name" value="HCP-like"/>
    <property type="match status" value="1"/>
</dbReference>
<evidence type="ECO:0000256" key="1">
    <source>
        <dbReference type="SAM" id="MobiDB-lite"/>
    </source>
</evidence>
<reference evidence="2" key="1">
    <citation type="submission" date="2017-01" db="EMBL/GenBank/DDBJ databases">
        <title>A deep insight into the sialotranscriptome of adult male and female Cluex tarsalis mosquitoes.</title>
        <authorList>
            <person name="Ribeiro J.M."/>
            <person name="Moreira F."/>
            <person name="Bernard K.A."/>
            <person name="Calvo E."/>
        </authorList>
    </citation>
    <scope>NUCLEOTIDE SEQUENCE</scope>
    <source>
        <strain evidence="2">Kern County</strain>
        <tissue evidence="2">Salivary glands</tissue>
    </source>
</reference>
<dbReference type="PANTHER" id="PTHR45011">
    <property type="entry name" value="DAP3-BINDING CELL DEATH ENHANCER 1"/>
    <property type="match status" value="1"/>
</dbReference>
<feature type="compositionally biased region" description="Low complexity" evidence="1">
    <location>
        <begin position="81"/>
        <end position="90"/>
    </location>
</feature>
<feature type="region of interest" description="Disordered" evidence="1">
    <location>
        <begin position="81"/>
        <end position="102"/>
    </location>
</feature>
<proteinExistence type="predicted"/>